<proteinExistence type="predicted"/>
<evidence type="ECO:0000313" key="3">
    <source>
        <dbReference type="Proteomes" id="UP001530315"/>
    </source>
</evidence>
<organism evidence="2 3">
    <name type="scientific">Stephanodiscus triporus</name>
    <dbReference type="NCBI Taxonomy" id="2934178"/>
    <lineage>
        <taxon>Eukaryota</taxon>
        <taxon>Sar</taxon>
        <taxon>Stramenopiles</taxon>
        <taxon>Ochrophyta</taxon>
        <taxon>Bacillariophyta</taxon>
        <taxon>Coscinodiscophyceae</taxon>
        <taxon>Thalassiosirophycidae</taxon>
        <taxon>Stephanodiscales</taxon>
        <taxon>Stephanodiscaceae</taxon>
        <taxon>Stephanodiscus</taxon>
    </lineage>
</organism>
<feature type="region of interest" description="Disordered" evidence="1">
    <location>
        <begin position="162"/>
        <end position="226"/>
    </location>
</feature>
<gene>
    <name evidence="2" type="ORF">ACHAW5_001565</name>
</gene>
<sequence>MTTVISSESMSAARLSENCAMGDSSSSFSHRTESSALRSAIPRQLAVMAAHRPSPTPRRTCQPQLIATISAGFAKGDYLIREESGFNVYFDFLEEAYNFACEKGFARMPKQEEMDYMTIINRAHKSVPGGCRYNTGRLIMVLRKKLVPVRLPLDVDETSLGQITDGEGHITHTKGLDNSRAKITNKDTLKRSTSTLPTESDTDSSLSSGLPPSYSSASTSYADSWD</sequence>
<keyword evidence="3" id="KW-1185">Reference proteome</keyword>
<dbReference type="AlphaFoldDB" id="A0ABD3NHU1"/>
<feature type="compositionally biased region" description="Basic and acidic residues" evidence="1">
    <location>
        <begin position="166"/>
        <end position="190"/>
    </location>
</feature>
<feature type="compositionally biased region" description="Low complexity" evidence="1">
    <location>
        <begin position="192"/>
        <end position="226"/>
    </location>
</feature>
<accession>A0ABD3NHU1</accession>
<evidence type="ECO:0000313" key="2">
    <source>
        <dbReference type="EMBL" id="KAL3775546.1"/>
    </source>
</evidence>
<reference evidence="2 3" key="1">
    <citation type="submission" date="2024-10" db="EMBL/GenBank/DDBJ databases">
        <title>Updated reference genomes for cyclostephanoid diatoms.</title>
        <authorList>
            <person name="Roberts W.R."/>
            <person name="Alverson A.J."/>
        </authorList>
    </citation>
    <scope>NUCLEOTIDE SEQUENCE [LARGE SCALE GENOMIC DNA]</scope>
    <source>
        <strain evidence="2 3">AJA276-08</strain>
    </source>
</reference>
<comment type="caution">
    <text evidence="2">The sequence shown here is derived from an EMBL/GenBank/DDBJ whole genome shotgun (WGS) entry which is preliminary data.</text>
</comment>
<evidence type="ECO:0000256" key="1">
    <source>
        <dbReference type="SAM" id="MobiDB-lite"/>
    </source>
</evidence>
<dbReference type="Proteomes" id="UP001530315">
    <property type="component" value="Unassembled WGS sequence"/>
</dbReference>
<dbReference type="EMBL" id="JALLAZ020001408">
    <property type="protein sequence ID" value="KAL3775546.1"/>
    <property type="molecule type" value="Genomic_DNA"/>
</dbReference>
<name>A0ABD3NHU1_9STRA</name>
<protein>
    <submittedName>
        <fullName evidence="2">Uncharacterized protein</fullName>
    </submittedName>
</protein>